<proteinExistence type="predicted"/>
<dbReference type="EMBL" id="AP019308">
    <property type="protein sequence ID" value="BBH18944.1"/>
    <property type="molecule type" value="Genomic_DNA"/>
</dbReference>
<sequence length="66" mass="7999">MRGQVRKSCCKSYDIRTRRLIRRMAYFPGNMSYDFFILKRLTDLVILKLQGLLYGSWFIIENLLFE</sequence>
<evidence type="ECO:0000313" key="2">
    <source>
        <dbReference type="Proteomes" id="UP000275368"/>
    </source>
</evidence>
<dbReference type="AlphaFoldDB" id="A0A3G9J6F2"/>
<keyword evidence="2" id="KW-1185">Reference proteome</keyword>
<accession>A0A3G9J6F2</accession>
<organism evidence="1 2">
    <name type="scientific">Paenibacillus baekrokdamisoli</name>
    <dbReference type="NCBI Taxonomy" id="1712516"/>
    <lineage>
        <taxon>Bacteria</taxon>
        <taxon>Bacillati</taxon>
        <taxon>Bacillota</taxon>
        <taxon>Bacilli</taxon>
        <taxon>Bacillales</taxon>
        <taxon>Paenibacillaceae</taxon>
        <taxon>Paenibacillus</taxon>
    </lineage>
</organism>
<protein>
    <submittedName>
        <fullName evidence="1">Uncharacterized protein</fullName>
    </submittedName>
</protein>
<gene>
    <name evidence="1" type="ORF">Back11_02890</name>
</gene>
<dbReference type="Proteomes" id="UP000275368">
    <property type="component" value="Chromosome"/>
</dbReference>
<dbReference type="KEGG" id="pbk:Back11_02890"/>
<reference evidence="1 2" key="1">
    <citation type="submission" date="2018-11" db="EMBL/GenBank/DDBJ databases">
        <title>Complete genome sequence of Paenibacillus baekrokdamisoli strain KCTC 33723.</title>
        <authorList>
            <person name="Kang S.W."/>
            <person name="Lee K.C."/>
            <person name="Kim K.K."/>
            <person name="Kim J.S."/>
            <person name="Kim D.S."/>
            <person name="Ko S.H."/>
            <person name="Yang S.H."/>
            <person name="Lee J.S."/>
        </authorList>
    </citation>
    <scope>NUCLEOTIDE SEQUENCE [LARGE SCALE GENOMIC DNA]</scope>
    <source>
        <strain evidence="1 2">KCTC 33723</strain>
    </source>
</reference>
<name>A0A3G9J6F2_9BACL</name>
<evidence type="ECO:0000313" key="1">
    <source>
        <dbReference type="EMBL" id="BBH18944.1"/>
    </source>
</evidence>